<dbReference type="EMBL" id="ML769476">
    <property type="protein sequence ID" value="KAE9398920.1"/>
    <property type="molecule type" value="Genomic_DNA"/>
</dbReference>
<sequence>MTRSFLQEADRSIHLKISSSQEFGHINYQINPKFMFCSWFYSGNFRAPGSSKVPSVSHYLAMVEACPVGYARFNFVSSLSPQDQYRDSYHQSPSVRVDLTMYQNTTVHAIFLPYPILGPSFKSWMPSSHRSDGSGSGSGNSNPNVPRRPKSPVAMYQMDYGFGAPKPPRPLVKLEPKAPRPKSRQGTLSGNHPTRSHSLSVSSHGSFASNSPSTASFATSSSSSSSSRRPSVSLPRIFDKLRKPPAMPITSGLPHSPDTPSSVSISPPFEAEIIQPDEKELPVAPVLTEASDNNEIVEELREPLSHHVTSQIHSRRTSLTLPSPPHKTSESAQPPPRPPRDPNRTSTQIKDRPLSQTSLVPETPSTPIFRPLSGNSSLEMSPRDSLEFQNHLDMRTVVESHSSSLTRSKSVLMTMAARPDSPFVDTAPMQSYFATALSANTKTTAPQSAAARRERRQGWSGEWNLHDMQDVIQKLRELK</sequence>
<reference evidence="2" key="1">
    <citation type="journal article" date="2019" name="Environ. Microbiol.">
        <title>Fungal ecological strategies reflected in gene transcription - a case study of two litter decomposers.</title>
        <authorList>
            <person name="Barbi F."/>
            <person name="Kohler A."/>
            <person name="Barry K."/>
            <person name="Baskaran P."/>
            <person name="Daum C."/>
            <person name="Fauchery L."/>
            <person name="Ihrmark K."/>
            <person name="Kuo A."/>
            <person name="LaButti K."/>
            <person name="Lipzen A."/>
            <person name="Morin E."/>
            <person name="Grigoriev I.V."/>
            <person name="Henrissat B."/>
            <person name="Lindahl B."/>
            <person name="Martin F."/>
        </authorList>
    </citation>
    <scope>NUCLEOTIDE SEQUENCE</scope>
    <source>
        <strain evidence="2">JB14</strain>
    </source>
</reference>
<proteinExistence type="predicted"/>
<feature type="compositionally biased region" description="Polar residues" evidence="1">
    <location>
        <begin position="354"/>
        <end position="366"/>
    </location>
</feature>
<dbReference type="OrthoDB" id="3232670at2759"/>
<keyword evidence="3" id="KW-1185">Reference proteome</keyword>
<evidence type="ECO:0000313" key="2">
    <source>
        <dbReference type="EMBL" id="KAE9398920.1"/>
    </source>
</evidence>
<organism evidence="2 3">
    <name type="scientific">Gymnopus androsaceus JB14</name>
    <dbReference type="NCBI Taxonomy" id="1447944"/>
    <lineage>
        <taxon>Eukaryota</taxon>
        <taxon>Fungi</taxon>
        <taxon>Dikarya</taxon>
        <taxon>Basidiomycota</taxon>
        <taxon>Agaricomycotina</taxon>
        <taxon>Agaricomycetes</taxon>
        <taxon>Agaricomycetidae</taxon>
        <taxon>Agaricales</taxon>
        <taxon>Marasmiineae</taxon>
        <taxon>Omphalotaceae</taxon>
        <taxon>Gymnopus</taxon>
    </lineage>
</organism>
<evidence type="ECO:0000256" key="1">
    <source>
        <dbReference type="SAM" id="MobiDB-lite"/>
    </source>
</evidence>
<feature type="region of interest" description="Disordered" evidence="1">
    <location>
        <begin position="305"/>
        <end position="382"/>
    </location>
</feature>
<name>A0A6A4HMF7_9AGAR</name>
<feature type="compositionally biased region" description="Polar residues" evidence="1">
    <location>
        <begin position="307"/>
        <end position="321"/>
    </location>
</feature>
<gene>
    <name evidence="2" type="ORF">BT96DRAFT_715817</name>
</gene>
<evidence type="ECO:0000313" key="3">
    <source>
        <dbReference type="Proteomes" id="UP000799118"/>
    </source>
</evidence>
<accession>A0A6A4HMF7</accession>
<feature type="compositionally biased region" description="Low complexity" evidence="1">
    <location>
        <begin position="192"/>
        <end position="233"/>
    </location>
</feature>
<dbReference type="AlphaFoldDB" id="A0A6A4HMF7"/>
<dbReference type="Proteomes" id="UP000799118">
    <property type="component" value="Unassembled WGS sequence"/>
</dbReference>
<protein>
    <submittedName>
        <fullName evidence="2">Uncharacterized protein</fullName>
    </submittedName>
</protein>
<feature type="region of interest" description="Disordered" evidence="1">
    <location>
        <begin position="127"/>
        <end position="266"/>
    </location>
</feature>
<feature type="compositionally biased region" description="Basic and acidic residues" evidence="1">
    <location>
        <begin position="338"/>
        <end position="353"/>
    </location>
</feature>